<dbReference type="PANTHER" id="PTHR43390">
    <property type="entry name" value="SIGNAL PEPTIDASE I"/>
    <property type="match status" value="1"/>
</dbReference>
<evidence type="ECO:0000259" key="4">
    <source>
        <dbReference type="Pfam" id="PF10502"/>
    </source>
</evidence>
<comment type="catalytic activity">
    <reaction evidence="3">
        <text>Cleavage of hydrophobic, N-terminal signal or leader sequences from secreted and periplasmic proteins.</text>
        <dbReference type="EC" id="3.4.21.89"/>
    </reaction>
</comment>
<dbReference type="EMBL" id="CP038449">
    <property type="protein sequence ID" value="QJT41348.1"/>
    <property type="molecule type" value="Genomic_DNA"/>
</dbReference>
<dbReference type="Gene3D" id="2.10.109.10">
    <property type="entry name" value="Umud Fragment, subunit A"/>
    <property type="match status" value="1"/>
</dbReference>
<organism evidence="5 6">
    <name type="scientific">Aeromonas media</name>
    <dbReference type="NCBI Taxonomy" id="651"/>
    <lineage>
        <taxon>Bacteria</taxon>
        <taxon>Pseudomonadati</taxon>
        <taxon>Pseudomonadota</taxon>
        <taxon>Gammaproteobacteria</taxon>
        <taxon>Aeromonadales</taxon>
        <taxon>Aeromonadaceae</taxon>
        <taxon>Aeromonas</taxon>
    </lineage>
</organism>
<keyword evidence="5" id="KW-0614">Plasmid</keyword>
<proteinExistence type="inferred from homology"/>
<sequence length="168" mass="18833">MDKSTSYFRKRDVATLTAAAVATFFLFKSNFVIGMPTSQFSGCLSQKIFLVSKNEREVVRGGIYAISLDRDLRIARRGAKLIKIVAATGGDTVRVEDDGIWVNEKIFLPVPLQGIAERLQIDLSDLKKTITVPPHQLYLVGNTDKSYDSRFWGTIDEKNVIGRAVTFW</sequence>
<geneLocation type="plasmid" evidence="6">
    <name>paeme5</name>
</geneLocation>
<dbReference type="SUPFAM" id="SSF51306">
    <property type="entry name" value="LexA/Signal peptidase"/>
    <property type="match status" value="1"/>
</dbReference>
<evidence type="ECO:0000256" key="3">
    <source>
        <dbReference type="RuleBase" id="RU362042"/>
    </source>
</evidence>
<comment type="subcellular location">
    <subcellularLocation>
        <location evidence="3">Membrane</location>
        <topology evidence="3">Multi-pass membrane protein</topology>
    </subcellularLocation>
</comment>
<dbReference type="Proteomes" id="UP000502657">
    <property type="component" value="Plasmid pAeme5"/>
</dbReference>
<dbReference type="GO" id="GO:0009003">
    <property type="term" value="F:signal peptidase activity"/>
    <property type="evidence" value="ECO:0007669"/>
    <property type="project" value="UniProtKB-EC"/>
</dbReference>
<accession>A0ABX6NZW9</accession>
<protein>
    <recommendedName>
        <fullName evidence="2 3">Signal peptidase I</fullName>
        <ecNumber evidence="3">3.4.21.89</ecNumber>
    </recommendedName>
</protein>
<comment type="similarity">
    <text evidence="1 3">Belongs to the peptidase S26 family.</text>
</comment>
<reference evidence="5 6" key="1">
    <citation type="submission" date="2019-03" db="EMBL/GenBank/DDBJ databases">
        <title>Novel transposon Tn6433 accelerates the dissemination of tet(E) in Aeromonas from aerobic biofilm under oxytetracycline stress.</title>
        <authorList>
            <person name="Shi Y."/>
            <person name="Tian Z."/>
            <person name="Zhang Y."/>
            <person name="Zhang H."/>
            <person name="Yang M."/>
        </authorList>
    </citation>
    <scope>NUCLEOTIDE SEQUENCE [LARGE SCALE GENOMIC DNA]</scope>
    <source>
        <strain evidence="5 6">R50-22</strain>
        <plasmid evidence="6">paeme5</plasmid>
    </source>
</reference>
<dbReference type="Pfam" id="PF10502">
    <property type="entry name" value="Peptidase_S26"/>
    <property type="match status" value="1"/>
</dbReference>
<dbReference type="EC" id="3.4.21.89" evidence="3"/>
<gene>
    <name evidence="5" type="primary">lepB</name>
    <name evidence="5" type="ORF">E4188_22905</name>
</gene>
<keyword evidence="3 5" id="KW-0378">Hydrolase</keyword>
<keyword evidence="3" id="KW-0645">Protease</keyword>
<name>A0ABX6NZW9_AERME</name>
<evidence type="ECO:0000313" key="6">
    <source>
        <dbReference type="Proteomes" id="UP000502657"/>
    </source>
</evidence>
<evidence type="ECO:0000256" key="2">
    <source>
        <dbReference type="ARBA" id="ARBA00019232"/>
    </source>
</evidence>
<dbReference type="InterPro" id="IPR000223">
    <property type="entry name" value="Pept_S26A_signal_pept_1"/>
</dbReference>
<dbReference type="NCBIfam" id="TIGR02227">
    <property type="entry name" value="sigpep_I_bact"/>
    <property type="match status" value="1"/>
</dbReference>
<feature type="domain" description="Peptidase S26" evidence="4">
    <location>
        <begin position="15"/>
        <end position="168"/>
    </location>
</feature>
<dbReference type="RefSeq" id="WP_171270097.1">
    <property type="nucleotide sequence ID" value="NZ_CP038446.1"/>
</dbReference>
<evidence type="ECO:0000313" key="5">
    <source>
        <dbReference type="EMBL" id="QJT41348.1"/>
    </source>
</evidence>
<dbReference type="PANTHER" id="PTHR43390:SF1">
    <property type="entry name" value="CHLOROPLAST PROCESSING PEPTIDASE"/>
    <property type="match status" value="1"/>
</dbReference>
<keyword evidence="6" id="KW-1185">Reference proteome</keyword>
<dbReference type="InterPro" id="IPR036286">
    <property type="entry name" value="LexA/Signal_pep-like_sf"/>
</dbReference>
<evidence type="ECO:0000256" key="1">
    <source>
        <dbReference type="ARBA" id="ARBA00009370"/>
    </source>
</evidence>
<dbReference type="InterPro" id="IPR019533">
    <property type="entry name" value="Peptidase_S26"/>
</dbReference>